<comment type="catalytic activity">
    <reaction evidence="1">
        <text>Random endo-hydrolysis of N-acetyl-beta-D-glucosaminide (1-&gt;4)-beta-linkages in chitin and chitodextrins.</text>
        <dbReference type="EC" id="3.2.1.14"/>
    </reaction>
</comment>
<feature type="domain" description="GH18" evidence="15">
    <location>
        <begin position="356"/>
        <end position="715"/>
    </location>
</feature>
<dbReference type="GO" id="GO:0000272">
    <property type="term" value="P:polysaccharide catabolic process"/>
    <property type="evidence" value="ECO:0007669"/>
    <property type="project" value="UniProtKB-KW"/>
</dbReference>
<feature type="compositionally biased region" description="Polar residues" evidence="13">
    <location>
        <begin position="106"/>
        <end position="121"/>
    </location>
</feature>
<evidence type="ECO:0000256" key="9">
    <source>
        <dbReference type="ARBA" id="ARBA00023277"/>
    </source>
</evidence>
<dbReference type="SUPFAM" id="SSF51445">
    <property type="entry name" value="(Trans)glycosidases"/>
    <property type="match status" value="1"/>
</dbReference>
<evidence type="ECO:0000256" key="10">
    <source>
        <dbReference type="ARBA" id="ARBA00023295"/>
    </source>
</evidence>
<feature type="region of interest" description="Disordered" evidence="13">
    <location>
        <begin position="106"/>
        <end position="325"/>
    </location>
</feature>
<evidence type="ECO:0000256" key="13">
    <source>
        <dbReference type="SAM" id="MobiDB-lite"/>
    </source>
</evidence>
<dbReference type="GO" id="GO:0008061">
    <property type="term" value="F:chitin binding"/>
    <property type="evidence" value="ECO:0007669"/>
    <property type="project" value="InterPro"/>
</dbReference>
<keyword evidence="9" id="KW-0119">Carbohydrate metabolism</keyword>
<dbReference type="GO" id="GO:0005576">
    <property type="term" value="C:extracellular region"/>
    <property type="evidence" value="ECO:0007669"/>
    <property type="project" value="UniProtKB-SubCell"/>
</dbReference>
<keyword evidence="10 12" id="KW-0326">Glycosidase</keyword>
<dbReference type="InterPro" id="IPR011583">
    <property type="entry name" value="Chitinase_II/V-like_cat"/>
</dbReference>
<evidence type="ECO:0000256" key="6">
    <source>
        <dbReference type="ARBA" id="ARBA00022729"/>
    </source>
</evidence>
<dbReference type="OrthoDB" id="76388at2759"/>
<feature type="compositionally biased region" description="Basic and acidic residues" evidence="13">
    <location>
        <begin position="134"/>
        <end position="161"/>
    </location>
</feature>
<dbReference type="Proteomes" id="UP000266234">
    <property type="component" value="Unassembled WGS sequence"/>
</dbReference>
<evidence type="ECO:0000256" key="3">
    <source>
        <dbReference type="ARBA" id="ARBA00008682"/>
    </source>
</evidence>
<dbReference type="AlphaFoldDB" id="A0A395T3Z6"/>
<dbReference type="PANTHER" id="PTHR11177:SF384">
    <property type="entry name" value="CHITINASE"/>
    <property type="match status" value="1"/>
</dbReference>
<dbReference type="InterPro" id="IPR050314">
    <property type="entry name" value="Glycosyl_Hydrlase_18"/>
</dbReference>
<dbReference type="GO" id="GO:0008843">
    <property type="term" value="F:endochitinase activity"/>
    <property type="evidence" value="ECO:0007669"/>
    <property type="project" value="UniProtKB-EC"/>
</dbReference>
<feature type="compositionally biased region" description="Acidic residues" evidence="13">
    <location>
        <begin position="285"/>
        <end position="294"/>
    </location>
</feature>
<evidence type="ECO:0000313" key="16">
    <source>
        <dbReference type="EMBL" id="RGP79119.1"/>
    </source>
</evidence>
<evidence type="ECO:0000256" key="8">
    <source>
        <dbReference type="ARBA" id="ARBA00023024"/>
    </source>
</evidence>
<feature type="compositionally biased region" description="Polar residues" evidence="13">
    <location>
        <begin position="295"/>
        <end position="314"/>
    </location>
</feature>
<keyword evidence="6 14" id="KW-0732">Signal</keyword>
<dbReference type="EC" id="3.2.1.14" evidence="4"/>
<dbReference type="InterPro" id="IPR017853">
    <property type="entry name" value="GH"/>
</dbReference>
<dbReference type="EMBL" id="PXOG01000055">
    <property type="protein sequence ID" value="RGP79119.1"/>
    <property type="molecule type" value="Genomic_DNA"/>
</dbReference>
<comment type="subcellular location">
    <subcellularLocation>
        <location evidence="2">Secreted</location>
    </subcellularLocation>
</comment>
<keyword evidence="8" id="KW-0146">Chitin degradation</keyword>
<proteinExistence type="inferred from homology"/>
<evidence type="ECO:0000256" key="1">
    <source>
        <dbReference type="ARBA" id="ARBA00000822"/>
    </source>
</evidence>
<dbReference type="Gene3D" id="3.20.20.80">
    <property type="entry name" value="Glycosidases"/>
    <property type="match status" value="1"/>
</dbReference>
<feature type="chain" id="PRO_5017179082" description="chitinase" evidence="14">
    <location>
        <begin position="19"/>
        <end position="737"/>
    </location>
</feature>
<evidence type="ECO:0000256" key="14">
    <source>
        <dbReference type="SAM" id="SignalP"/>
    </source>
</evidence>
<dbReference type="InterPro" id="IPR001579">
    <property type="entry name" value="Glyco_hydro_18_chit_AS"/>
</dbReference>
<dbReference type="PANTHER" id="PTHR11177">
    <property type="entry name" value="CHITINASE"/>
    <property type="match status" value="1"/>
</dbReference>
<keyword evidence="5" id="KW-0964">Secreted</keyword>
<protein>
    <recommendedName>
        <fullName evidence="4">chitinase</fullName>
        <ecNumber evidence="4">3.2.1.14</ecNumber>
    </recommendedName>
</protein>
<dbReference type="CDD" id="cd06548">
    <property type="entry name" value="GH18_chitinase"/>
    <property type="match status" value="1"/>
</dbReference>
<gene>
    <name evidence="16" type="ORF">FLONG3_2801</name>
</gene>
<evidence type="ECO:0000256" key="2">
    <source>
        <dbReference type="ARBA" id="ARBA00004613"/>
    </source>
</evidence>
<evidence type="ECO:0000256" key="5">
    <source>
        <dbReference type="ARBA" id="ARBA00022525"/>
    </source>
</evidence>
<keyword evidence="7 12" id="KW-0378">Hydrolase</keyword>
<comment type="caution">
    <text evidence="16">The sequence shown here is derived from an EMBL/GenBank/DDBJ whole genome shotgun (WGS) entry which is preliminary data.</text>
</comment>
<dbReference type="Gene3D" id="3.10.50.10">
    <property type="match status" value="1"/>
</dbReference>
<name>A0A395T3Z6_9HYPO</name>
<keyword evidence="17" id="KW-1185">Reference proteome</keyword>
<feature type="compositionally biased region" description="Acidic residues" evidence="13">
    <location>
        <begin position="230"/>
        <end position="240"/>
    </location>
</feature>
<dbReference type="PROSITE" id="PS01095">
    <property type="entry name" value="GH18_1"/>
    <property type="match status" value="1"/>
</dbReference>
<accession>A0A395T3Z6</accession>
<feature type="compositionally biased region" description="Basic and acidic residues" evidence="13">
    <location>
        <begin position="244"/>
        <end position="257"/>
    </location>
</feature>
<keyword evidence="11" id="KW-0624">Polysaccharide degradation</keyword>
<dbReference type="SUPFAM" id="SSF54556">
    <property type="entry name" value="Chitinase insertion domain"/>
    <property type="match status" value="1"/>
</dbReference>
<dbReference type="InterPro" id="IPR001223">
    <property type="entry name" value="Glyco_hydro18_cat"/>
</dbReference>
<evidence type="ECO:0000313" key="17">
    <source>
        <dbReference type="Proteomes" id="UP000266234"/>
    </source>
</evidence>
<evidence type="ECO:0000256" key="7">
    <source>
        <dbReference type="ARBA" id="ARBA00022801"/>
    </source>
</evidence>
<evidence type="ECO:0000256" key="12">
    <source>
        <dbReference type="RuleBase" id="RU000489"/>
    </source>
</evidence>
<dbReference type="PROSITE" id="PS51910">
    <property type="entry name" value="GH18_2"/>
    <property type="match status" value="1"/>
</dbReference>
<dbReference type="SMART" id="SM00636">
    <property type="entry name" value="Glyco_18"/>
    <property type="match status" value="1"/>
</dbReference>
<dbReference type="Pfam" id="PF00704">
    <property type="entry name" value="Glyco_hydro_18"/>
    <property type="match status" value="1"/>
</dbReference>
<dbReference type="STRING" id="694270.A0A395T3Z6"/>
<feature type="compositionally biased region" description="Acidic residues" evidence="13">
    <location>
        <begin position="258"/>
        <end position="275"/>
    </location>
</feature>
<dbReference type="FunFam" id="3.20.20.80:FF:000075">
    <property type="entry name" value="Sporulation-specific chitinase"/>
    <property type="match status" value="1"/>
</dbReference>
<dbReference type="InterPro" id="IPR029070">
    <property type="entry name" value="Chitinase_insertion_sf"/>
</dbReference>
<organism evidence="16 17">
    <name type="scientific">Fusarium longipes</name>
    <dbReference type="NCBI Taxonomy" id="694270"/>
    <lineage>
        <taxon>Eukaryota</taxon>
        <taxon>Fungi</taxon>
        <taxon>Dikarya</taxon>
        <taxon>Ascomycota</taxon>
        <taxon>Pezizomycotina</taxon>
        <taxon>Sordariomycetes</taxon>
        <taxon>Hypocreomycetidae</taxon>
        <taxon>Hypocreales</taxon>
        <taxon>Nectriaceae</taxon>
        <taxon>Fusarium</taxon>
    </lineage>
</organism>
<reference evidence="16 17" key="1">
    <citation type="journal article" date="2018" name="PLoS Pathog.">
        <title>Evolution of structural diversity of trichothecenes, a family of toxins produced by plant pathogenic and entomopathogenic fungi.</title>
        <authorList>
            <person name="Proctor R.H."/>
            <person name="McCormick S.P."/>
            <person name="Kim H.S."/>
            <person name="Cardoza R.E."/>
            <person name="Stanley A.M."/>
            <person name="Lindo L."/>
            <person name="Kelly A."/>
            <person name="Brown D.W."/>
            <person name="Lee T."/>
            <person name="Vaughan M.M."/>
            <person name="Alexander N.J."/>
            <person name="Busman M."/>
            <person name="Gutierrez S."/>
        </authorList>
    </citation>
    <scope>NUCLEOTIDE SEQUENCE [LARGE SCALE GENOMIC DNA]</scope>
    <source>
        <strain evidence="16 17">NRRL 20695</strain>
    </source>
</reference>
<sequence>MLNQLFLIAPLLVQTAFAVPSVEPRHQHLHGHMEHSHGTRTTMSTAVRRQAEQTLEAAPQFISPKMPYALKPQTKVAKPAATAAANDDQDDIVPEFIPPKMPFIAKSSQQKSTNEQVSPQRLASVASVNNKKTAAKDTENTKDTKNTKSTKDSKTTKDTKKTKGTTSQKLAAAQNGDDNKLPTFIPPRAPFRGPSKPQATQAVPRDTVPEFIPPRNPWAQSKFNTRSTDDGEQEDSEETAVPDADQRASRADLMKRDDEDEGDEYFIDEDDDEFSPSDFPNLGASEDEELDDDATSNQNSESVPAGNMSEQQGETGEGISVQDDEKAKNYFGADLEEDEDDANDTPTHIEARGVAKRNMLYFTNWGTYRGFLPQNLPVKEITHVLYSFAKVSAKDGSVQSSDTFADIEKLYPGDSGAKNNVYGCVKQLYILKKKNRNLKLLLSIGGFNGSPALASAVSTQSGRKRFISTAVKLITDWGFDGIDIDWEYPADAREARNYVLVLSGVRKALDKYSSDNKLNYRFLLTVASPAGSSHYNTMDLKGMDPWVDAWHLMAYDYSGPWDSTTGHQANVFASKSSPLATKLSTDATLNDYIAAGVPPNKIHLGMPLYGRSFSNTAGFGKPYSGTAGNSEGIYLLNELPRPGAKTSYNSDLVASFTYDKKKKELVTMEDLKSAQFKAGYINQRNLGGAFYWEASGDRAGSASVVAGVKRTLGTLEKSNNLLKYPTSVYDNIRKNMP</sequence>
<comment type="similarity">
    <text evidence="3">Belongs to the glycosyl hydrolase 18 family. Chitinase class V subfamily.</text>
</comment>
<feature type="signal peptide" evidence="14">
    <location>
        <begin position="1"/>
        <end position="18"/>
    </location>
</feature>
<evidence type="ECO:0000256" key="4">
    <source>
        <dbReference type="ARBA" id="ARBA00012729"/>
    </source>
</evidence>
<evidence type="ECO:0000256" key="11">
    <source>
        <dbReference type="ARBA" id="ARBA00023326"/>
    </source>
</evidence>
<dbReference type="GO" id="GO:0006032">
    <property type="term" value="P:chitin catabolic process"/>
    <property type="evidence" value="ECO:0007669"/>
    <property type="project" value="UniProtKB-KW"/>
</dbReference>
<evidence type="ECO:0000259" key="15">
    <source>
        <dbReference type="PROSITE" id="PS51910"/>
    </source>
</evidence>